<evidence type="ECO:0000256" key="8">
    <source>
        <dbReference type="ARBA" id="ARBA00023315"/>
    </source>
</evidence>
<keyword evidence="12" id="KW-1185">Reference proteome</keyword>
<gene>
    <name evidence="9 11" type="primary">lnt</name>
    <name evidence="11" type="ORF">N4261_23335</name>
</gene>
<dbReference type="InterPro" id="IPR036526">
    <property type="entry name" value="C-N_Hydrolase_sf"/>
</dbReference>
<feature type="transmembrane region" description="Helical" evidence="9">
    <location>
        <begin position="176"/>
        <end position="194"/>
    </location>
</feature>
<evidence type="ECO:0000256" key="2">
    <source>
        <dbReference type="ARBA" id="ARBA00010065"/>
    </source>
</evidence>
<keyword evidence="7 9" id="KW-0472">Membrane</keyword>
<feature type="domain" description="CN hydrolase" evidence="10">
    <location>
        <begin position="234"/>
        <end position="471"/>
    </location>
</feature>
<comment type="function">
    <text evidence="9">Catalyzes the phospholipid dependent N-acylation of the N-terminal cysteine of apolipoprotein, the last step in lipoprotein maturation.</text>
</comment>
<evidence type="ECO:0000256" key="9">
    <source>
        <dbReference type="HAMAP-Rule" id="MF_01148"/>
    </source>
</evidence>
<evidence type="ECO:0000259" key="10">
    <source>
        <dbReference type="PROSITE" id="PS50263"/>
    </source>
</evidence>
<comment type="subcellular location">
    <subcellularLocation>
        <location evidence="1 9">Cell membrane</location>
        <topology evidence="1 9">Multi-pass membrane protein</topology>
    </subcellularLocation>
</comment>
<dbReference type="Proteomes" id="UP001064933">
    <property type="component" value="Chromosome"/>
</dbReference>
<protein>
    <recommendedName>
        <fullName evidence="9">Apolipoprotein N-acyltransferase</fullName>
        <shortName evidence="9">ALP N-acyltransferase</shortName>
        <ecNumber evidence="9">2.3.1.269</ecNumber>
    </recommendedName>
</protein>
<dbReference type="InterPro" id="IPR004563">
    <property type="entry name" value="Apolipo_AcylTrfase"/>
</dbReference>
<keyword evidence="4 9" id="KW-0808">Transferase</keyword>
<dbReference type="Gene3D" id="3.60.110.10">
    <property type="entry name" value="Carbon-nitrogen hydrolase"/>
    <property type="match status" value="1"/>
</dbReference>
<comment type="catalytic activity">
    <reaction evidence="9">
        <text>N-terminal S-1,2-diacyl-sn-glyceryl-L-cysteinyl-[lipoprotein] + a glycerophospholipid = N-acyl-S-1,2-diacyl-sn-glyceryl-L-cysteinyl-[lipoprotein] + a 2-acyl-sn-glycero-3-phospholipid + H(+)</text>
        <dbReference type="Rhea" id="RHEA:48228"/>
        <dbReference type="Rhea" id="RHEA-COMP:14681"/>
        <dbReference type="Rhea" id="RHEA-COMP:14684"/>
        <dbReference type="ChEBI" id="CHEBI:15378"/>
        <dbReference type="ChEBI" id="CHEBI:136912"/>
        <dbReference type="ChEBI" id="CHEBI:140656"/>
        <dbReference type="ChEBI" id="CHEBI:140657"/>
        <dbReference type="ChEBI" id="CHEBI:140660"/>
        <dbReference type="EC" id="2.3.1.269"/>
    </reaction>
</comment>
<evidence type="ECO:0000256" key="3">
    <source>
        <dbReference type="ARBA" id="ARBA00022475"/>
    </source>
</evidence>
<dbReference type="InterPro" id="IPR045378">
    <property type="entry name" value="LNT_N"/>
</dbReference>
<keyword evidence="3 9" id="KW-1003">Cell membrane</keyword>
<dbReference type="Pfam" id="PF20154">
    <property type="entry name" value="LNT_N"/>
    <property type="match status" value="1"/>
</dbReference>
<evidence type="ECO:0000256" key="6">
    <source>
        <dbReference type="ARBA" id="ARBA00022989"/>
    </source>
</evidence>
<keyword evidence="5 9" id="KW-0812">Transmembrane</keyword>
<dbReference type="SUPFAM" id="SSF56317">
    <property type="entry name" value="Carbon-nitrogen hydrolase"/>
    <property type="match status" value="1"/>
</dbReference>
<dbReference type="EMBL" id="CP104562">
    <property type="protein sequence ID" value="UXH77872.1"/>
    <property type="molecule type" value="Genomic_DNA"/>
</dbReference>
<feature type="transmembrane region" description="Helical" evidence="9">
    <location>
        <begin position="140"/>
        <end position="164"/>
    </location>
</feature>
<dbReference type="EC" id="2.3.1.269" evidence="9"/>
<dbReference type="Pfam" id="PF00795">
    <property type="entry name" value="CN_hydrolase"/>
    <property type="match status" value="1"/>
</dbReference>
<feature type="transmembrane region" description="Helical" evidence="9">
    <location>
        <begin position="74"/>
        <end position="92"/>
    </location>
</feature>
<feature type="transmembrane region" description="Helical" evidence="9">
    <location>
        <begin position="481"/>
        <end position="504"/>
    </location>
</feature>
<evidence type="ECO:0000256" key="7">
    <source>
        <dbReference type="ARBA" id="ARBA00023136"/>
    </source>
</evidence>
<evidence type="ECO:0000313" key="11">
    <source>
        <dbReference type="EMBL" id="UXH77872.1"/>
    </source>
</evidence>
<reference evidence="11" key="1">
    <citation type="submission" date="2022-10" db="EMBL/GenBank/DDBJ databases">
        <title>Characterization and whole genome sequencing of a new Roseateles species, isolated from fresh water.</title>
        <authorList>
            <person name="Guliayeva D.Y."/>
            <person name="Akhremchuk A.E."/>
            <person name="Sikolenko M.A."/>
            <person name="Valentovich L.N."/>
            <person name="Sidarenka A.V."/>
        </authorList>
    </citation>
    <scope>NUCLEOTIDE SEQUENCE</scope>
    <source>
        <strain evidence="11">BIM B-1768</strain>
    </source>
</reference>
<organism evidence="11 12">
    <name type="scientific">Roseateles amylovorans</name>
    <dbReference type="NCBI Taxonomy" id="2978473"/>
    <lineage>
        <taxon>Bacteria</taxon>
        <taxon>Pseudomonadati</taxon>
        <taxon>Pseudomonadota</taxon>
        <taxon>Betaproteobacteria</taxon>
        <taxon>Burkholderiales</taxon>
        <taxon>Sphaerotilaceae</taxon>
        <taxon>Roseateles</taxon>
    </lineage>
</organism>
<keyword evidence="6 9" id="KW-1133">Transmembrane helix</keyword>
<keyword evidence="8 9" id="KW-0012">Acyltransferase</keyword>
<accession>A0ABY6AY95</accession>
<dbReference type="NCBIfam" id="TIGR00546">
    <property type="entry name" value="lnt"/>
    <property type="match status" value="1"/>
</dbReference>
<feature type="transmembrane region" description="Helical" evidence="9">
    <location>
        <begin position="201"/>
        <end position="218"/>
    </location>
</feature>
<dbReference type="CDD" id="cd07571">
    <property type="entry name" value="ALP_N-acyl_transferase"/>
    <property type="match status" value="1"/>
</dbReference>
<evidence type="ECO:0000256" key="1">
    <source>
        <dbReference type="ARBA" id="ARBA00004651"/>
    </source>
</evidence>
<evidence type="ECO:0000256" key="4">
    <source>
        <dbReference type="ARBA" id="ARBA00022679"/>
    </source>
</evidence>
<feature type="transmembrane region" description="Helical" evidence="9">
    <location>
        <begin position="104"/>
        <end position="128"/>
    </location>
</feature>
<dbReference type="HAMAP" id="MF_01148">
    <property type="entry name" value="Lnt"/>
    <property type="match status" value="1"/>
</dbReference>
<comment type="similarity">
    <text evidence="2 9">Belongs to the CN hydrolase family. Apolipoprotein N-acyltransferase subfamily.</text>
</comment>
<dbReference type="RefSeq" id="WP_261757629.1">
    <property type="nucleotide sequence ID" value="NZ_CP104562.2"/>
</dbReference>
<evidence type="ECO:0000256" key="5">
    <source>
        <dbReference type="ARBA" id="ARBA00022692"/>
    </source>
</evidence>
<comment type="pathway">
    <text evidence="9">Protein modification; lipoprotein biosynthesis (N-acyl transfer).</text>
</comment>
<dbReference type="PANTHER" id="PTHR38686">
    <property type="entry name" value="APOLIPOPROTEIN N-ACYLTRANSFERASE"/>
    <property type="match status" value="1"/>
</dbReference>
<dbReference type="PROSITE" id="PS50263">
    <property type="entry name" value="CN_HYDROLASE"/>
    <property type="match status" value="1"/>
</dbReference>
<dbReference type="InterPro" id="IPR003010">
    <property type="entry name" value="C-N_Hydrolase"/>
</dbReference>
<sequence length="510" mass="55351">MRGFRRGTSATPAAASRFEGSILARALRHPLLALLAGVLHTAAFSPSPAWWLQPLALAWLMAAAMAVRPRRAALLGAMFGIGWLASGLWWLYISMHDFGHLPAAVSALAVLLLAAFLSLYYALGLGLAARLQGPRWTRALAFAALWLAAELARATLLTGFPWIASGYAHAQGPLAVFAPWIGVYGIAALAALLAAALAARCWPLLGGTVALVLLGQFLPQDFTRDAGELKVSLVQPNIAQDQKFDRDRFNDNLAQLTSLIEASRGQLVITPESVLPLPLAWLDEDHVARLQRDAEQRPLLLGTFLGSESQGFVNSLVALGTAQPYDYGKRHLLPFGEFIPPGFHWFVRAMNIPMDDQARGAHQRSLVLGGQRLRPLICYEDLFGEDVVASALDDGEAAATVFVNVSNLAWFGPRMVQDQHLQFSQMRALEFQRPIVRATNTGATAHVDHRGQVLARLPAEQAGVLEVTVQGRRGVTPYARWLAAAGLWPLWALVLLGVAPALVARRRLRG</sequence>
<proteinExistence type="inferred from homology"/>
<evidence type="ECO:0000313" key="12">
    <source>
        <dbReference type="Proteomes" id="UP001064933"/>
    </source>
</evidence>
<dbReference type="PANTHER" id="PTHR38686:SF1">
    <property type="entry name" value="APOLIPOPROTEIN N-ACYLTRANSFERASE"/>
    <property type="match status" value="1"/>
</dbReference>
<name>A0ABY6AY95_9BURK</name>